<dbReference type="GO" id="GO:0008270">
    <property type="term" value="F:zinc ion binding"/>
    <property type="evidence" value="ECO:0007669"/>
    <property type="project" value="UniProtKB-KW"/>
</dbReference>
<evidence type="ECO:0000313" key="4">
    <source>
        <dbReference type="EMBL" id="KIM69449.1"/>
    </source>
</evidence>
<keyword evidence="1" id="KW-0479">Metal-binding</keyword>
<dbReference type="InParanoid" id="A0A0C3EML0"/>
<dbReference type="EMBL" id="KN822006">
    <property type="protein sequence ID" value="KIM69449.1"/>
    <property type="molecule type" value="Genomic_DNA"/>
</dbReference>
<keyword evidence="1" id="KW-0863">Zinc-finger</keyword>
<reference evidence="4 5" key="1">
    <citation type="submission" date="2014-04" db="EMBL/GenBank/DDBJ databases">
        <authorList>
            <consortium name="DOE Joint Genome Institute"/>
            <person name="Kuo A."/>
            <person name="Kohler A."/>
            <person name="Nagy L.G."/>
            <person name="Floudas D."/>
            <person name="Copeland A."/>
            <person name="Barry K.W."/>
            <person name="Cichocki N."/>
            <person name="Veneault-Fourrey C."/>
            <person name="LaButti K."/>
            <person name="Lindquist E.A."/>
            <person name="Lipzen A."/>
            <person name="Lundell T."/>
            <person name="Morin E."/>
            <person name="Murat C."/>
            <person name="Sun H."/>
            <person name="Tunlid A."/>
            <person name="Henrissat B."/>
            <person name="Grigoriev I.V."/>
            <person name="Hibbett D.S."/>
            <person name="Martin F."/>
            <person name="Nordberg H.P."/>
            <person name="Cantor M.N."/>
            <person name="Hua S.X."/>
        </authorList>
    </citation>
    <scope>NUCLEOTIDE SEQUENCE [LARGE SCALE GENOMIC DNA]</scope>
    <source>
        <strain evidence="4 5">Foug A</strain>
    </source>
</reference>
<sequence length="190" mass="21543">MLPVEHYPGGAPAASVFCPEEQSQPTPKPDTRFGQFIQSSQQRLEQPVQGVENMDSVHQALAEWPETTVYVYAAHFFDMIAYDNSYTPEEVECCWKVDNHRCGEILPEARLGAHLAAGHDACGADTRRLICMWIILTKDGSQSLCGASFRRDNLKRHMAIHLGNQKYECPICKRTYSRADTLKGHYKKFH</sequence>
<reference evidence="5" key="2">
    <citation type="submission" date="2015-01" db="EMBL/GenBank/DDBJ databases">
        <title>Evolutionary Origins and Diversification of the Mycorrhizal Mutualists.</title>
        <authorList>
            <consortium name="DOE Joint Genome Institute"/>
            <consortium name="Mycorrhizal Genomics Consortium"/>
            <person name="Kohler A."/>
            <person name="Kuo A."/>
            <person name="Nagy L.G."/>
            <person name="Floudas D."/>
            <person name="Copeland A."/>
            <person name="Barry K.W."/>
            <person name="Cichocki N."/>
            <person name="Veneault-Fourrey C."/>
            <person name="LaButti K."/>
            <person name="Lindquist E.A."/>
            <person name="Lipzen A."/>
            <person name="Lundell T."/>
            <person name="Morin E."/>
            <person name="Murat C."/>
            <person name="Riley R."/>
            <person name="Ohm R."/>
            <person name="Sun H."/>
            <person name="Tunlid A."/>
            <person name="Henrissat B."/>
            <person name="Grigoriev I.V."/>
            <person name="Hibbett D.S."/>
            <person name="Martin F."/>
        </authorList>
    </citation>
    <scope>NUCLEOTIDE SEQUENCE [LARGE SCALE GENOMIC DNA]</scope>
    <source>
        <strain evidence="5">Foug A</strain>
    </source>
</reference>
<dbReference type="InterPro" id="IPR013087">
    <property type="entry name" value="Znf_C2H2_type"/>
</dbReference>
<dbReference type="PROSITE" id="PS50157">
    <property type="entry name" value="ZINC_FINGER_C2H2_2"/>
    <property type="match status" value="1"/>
</dbReference>
<evidence type="ECO:0000256" key="1">
    <source>
        <dbReference type="PROSITE-ProRule" id="PRU00042"/>
    </source>
</evidence>
<dbReference type="Proteomes" id="UP000053989">
    <property type="component" value="Unassembled WGS sequence"/>
</dbReference>
<organism evidence="4 5">
    <name type="scientific">Scleroderma citrinum Foug A</name>
    <dbReference type="NCBI Taxonomy" id="1036808"/>
    <lineage>
        <taxon>Eukaryota</taxon>
        <taxon>Fungi</taxon>
        <taxon>Dikarya</taxon>
        <taxon>Basidiomycota</taxon>
        <taxon>Agaricomycotina</taxon>
        <taxon>Agaricomycetes</taxon>
        <taxon>Agaricomycetidae</taxon>
        <taxon>Boletales</taxon>
        <taxon>Sclerodermatineae</taxon>
        <taxon>Sclerodermataceae</taxon>
        <taxon>Scleroderma</taxon>
    </lineage>
</organism>
<feature type="region of interest" description="Disordered" evidence="2">
    <location>
        <begin position="1"/>
        <end position="29"/>
    </location>
</feature>
<gene>
    <name evidence="4" type="ORF">SCLCIDRAFT_19335</name>
</gene>
<dbReference type="HOGENOM" id="CLU_1428781_0_0_1"/>
<evidence type="ECO:0000259" key="3">
    <source>
        <dbReference type="PROSITE" id="PS50157"/>
    </source>
</evidence>
<evidence type="ECO:0000256" key="2">
    <source>
        <dbReference type="SAM" id="MobiDB-lite"/>
    </source>
</evidence>
<keyword evidence="5" id="KW-1185">Reference proteome</keyword>
<dbReference type="SMART" id="SM00355">
    <property type="entry name" value="ZnF_C2H2"/>
    <property type="match status" value="2"/>
</dbReference>
<dbReference type="SUPFAM" id="SSF57667">
    <property type="entry name" value="beta-beta-alpha zinc fingers"/>
    <property type="match status" value="1"/>
</dbReference>
<dbReference type="Gene3D" id="3.30.160.60">
    <property type="entry name" value="Classic Zinc Finger"/>
    <property type="match status" value="1"/>
</dbReference>
<feature type="domain" description="C2H2-type" evidence="3">
    <location>
        <begin position="167"/>
        <end position="190"/>
    </location>
</feature>
<keyword evidence="1" id="KW-0862">Zinc</keyword>
<dbReference type="AlphaFoldDB" id="A0A0C3EML0"/>
<proteinExistence type="predicted"/>
<dbReference type="STRING" id="1036808.A0A0C3EML0"/>
<evidence type="ECO:0000313" key="5">
    <source>
        <dbReference type="Proteomes" id="UP000053989"/>
    </source>
</evidence>
<dbReference type="PROSITE" id="PS00028">
    <property type="entry name" value="ZINC_FINGER_C2H2_1"/>
    <property type="match status" value="1"/>
</dbReference>
<accession>A0A0C3EML0</accession>
<dbReference type="InterPro" id="IPR036236">
    <property type="entry name" value="Znf_C2H2_sf"/>
</dbReference>
<name>A0A0C3EML0_9AGAM</name>
<protein>
    <recommendedName>
        <fullName evidence="3">C2H2-type domain-containing protein</fullName>
    </recommendedName>
</protein>
<dbReference type="Pfam" id="PF00096">
    <property type="entry name" value="zf-C2H2"/>
    <property type="match status" value="2"/>
</dbReference>